<gene>
    <name evidence="9" type="ORF">ACJMK2_016810</name>
</gene>
<keyword evidence="7" id="KW-0539">Nucleus</keyword>
<evidence type="ECO:0000256" key="8">
    <source>
        <dbReference type="SAM" id="Coils"/>
    </source>
</evidence>
<sequence length="256" mass="29254">MNVELCARQLDNEMDNFVKKKRTRRGKKRSKHRGLVNITATTLDLSLGDRATLDLSLEDRVSDLEKLPSAADNSCDCSKIRKTRMRLLRPYYSPKAPVNSTQFIMDDHCENLNLFPSLYTPVKFGKAPHCDLTIDDQDIDLFDEMMGHELVHQVPEAYVQDGNPSLDNSVAEFMLDDFEQVFRVARLDELSEMSREDLIRALFELEQKLDKFNSSTSEKQRGGISHIKVENQHIQEENKRLQSAIDGIKCGTGSCK</sequence>
<organism evidence="9 10">
    <name type="scientific">Sinanodonta woodiana</name>
    <name type="common">Chinese pond mussel</name>
    <name type="synonym">Anodonta woodiana</name>
    <dbReference type="NCBI Taxonomy" id="1069815"/>
    <lineage>
        <taxon>Eukaryota</taxon>
        <taxon>Metazoa</taxon>
        <taxon>Spiralia</taxon>
        <taxon>Lophotrochozoa</taxon>
        <taxon>Mollusca</taxon>
        <taxon>Bivalvia</taxon>
        <taxon>Autobranchia</taxon>
        <taxon>Heteroconchia</taxon>
        <taxon>Palaeoheterodonta</taxon>
        <taxon>Unionida</taxon>
        <taxon>Unionoidea</taxon>
        <taxon>Unionidae</taxon>
        <taxon>Unioninae</taxon>
        <taxon>Sinanodonta</taxon>
    </lineage>
</organism>
<keyword evidence="5 8" id="KW-0175">Coiled coil</keyword>
<protein>
    <submittedName>
        <fullName evidence="9">Uncharacterized protein</fullName>
    </submittedName>
</protein>
<dbReference type="GO" id="GO:0005634">
    <property type="term" value="C:nucleus"/>
    <property type="evidence" value="ECO:0007669"/>
    <property type="project" value="UniProtKB-SubCell"/>
</dbReference>
<name>A0ABD3UY89_SINWO</name>
<keyword evidence="3" id="KW-0678">Repressor</keyword>
<comment type="caution">
    <text evidence="9">The sequence shown here is derived from an EMBL/GenBank/DDBJ whole genome shotgun (WGS) entry which is preliminary data.</text>
</comment>
<dbReference type="PANTHER" id="PTHR13469">
    <property type="entry name" value="HEXAMETHYLENE BISACETAMIDE INDUCIBLE 1"/>
    <property type="match status" value="1"/>
</dbReference>
<evidence type="ECO:0000256" key="7">
    <source>
        <dbReference type="ARBA" id="ARBA00023242"/>
    </source>
</evidence>
<evidence type="ECO:0000256" key="4">
    <source>
        <dbReference type="ARBA" id="ARBA00023015"/>
    </source>
</evidence>
<dbReference type="Pfam" id="PF15313">
    <property type="entry name" value="HEXIM"/>
    <property type="match status" value="1"/>
</dbReference>
<reference evidence="9 10" key="1">
    <citation type="submission" date="2024-11" db="EMBL/GenBank/DDBJ databases">
        <title>Chromosome-level genome assembly of the freshwater bivalve Anodonta woodiana.</title>
        <authorList>
            <person name="Chen X."/>
        </authorList>
    </citation>
    <scope>NUCLEOTIDE SEQUENCE [LARGE SCALE GENOMIC DNA]</scope>
    <source>
        <strain evidence="9">MN2024</strain>
        <tissue evidence="9">Gills</tissue>
    </source>
</reference>
<keyword evidence="6" id="KW-0804">Transcription</keyword>
<dbReference type="EMBL" id="JBJQND010000015">
    <property type="protein sequence ID" value="KAL3853255.1"/>
    <property type="molecule type" value="Genomic_DNA"/>
</dbReference>
<keyword evidence="4" id="KW-0805">Transcription regulation</keyword>
<evidence type="ECO:0000256" key="5">
    <source>
        <dbReference type="ARBA" id="ARBA00023054"/>
    </source>
</evidence>
<evidence type="ECO:0000313" key="10">
    <source>
        <dbReference type="Proteomes" id="UP001634394"/>
    </source>
</evidence>
<dbReference type="InterPro" id="IPR024872">
    <property type="entry name" value="HEXIM"/>
</dbReference>
<accession>A0ABD3UY89</accession>
<evidence type="ECO:0000313" key="9">
    <source>
        <dbReference type="EMBL" id="KAL3853255.1"/>
    </source>
</evidence>
<dbReference type="Proteomes" id="UP001634394">
    <property type="component" value="Unassembled WGS sequence"/>
</dbReference>
<dbReference type="Gene3D" id="6.10.250.2910">
    <property type="match status" value="1"/>
</dbReference>
<evidence type="ECO:0000256" key="6">
    <source>
        <dbReference type="ARBA" id="ARBA00023163"/>
    </source>
</evidence>
<proteinExistence type="inferred from homology"/>
<evidence type="ECO:0000256" key="2">
    <source>
        <dbReference type="ARBA" id="ARBA00008409"/>
    </source>
</evidence>
<evidence type="ECO:0000256" key="3">
    <source>
        <dbReference type="ARBA" id="ARBA00022491"/>
    </source>
</evidence>
<keyword evidence="10" id="KW-1185">Reference proteome</keyword>
<dbReference type="PRINTS" id="PR02094">
    <property type="entry name" value="HEXIMFAMILY"/>
</dbReference>
<evidence type="ECO:0000256" key="1">
    <source>
        <dbReference type="ARBA" id="ARBA00004123"/>
    </source>
</evidence>
<dbReference type="PANTHER" id="PTHR13469:SF8">
    <property type="entry name" value="HEXIM P-TEFB COMPLEX SUBUNIT 1"/>
    <property type="match status" value="1"/>
</dbReference>
<dbReference type="AlphaFoldDB" id="A0ABD3UY89"/>
<comment type="subcellular location">
    <subcellularLocation>
        <location evidence="1">Nucleus</location>
    </subcellularLocation>
</comment>
<feature type="coiled-coil region" evidence="8">
    <location>
        <begin position="195"/>
        <end position="244"/>
    </location>
</feature>
<comment type="similarity">
    <text evidence="2">Belongs to the HEXIM family.</text>
</comment>